<evidence type="ECO:0000313" key="2">
    <source>
        <dbReference type="EMBL" id="KXX80085.1"/>
    </source>
</evidence>
<gene>
    <name evidence="2" type="ORF">MMYC01_202871</name>
</gene>
<dbReference type="AlphaFoldDB" id="A0A175W919"/>
<sequence length="99" mass="11103">MGHKTTNYAMREERADKPETDKKASGPSLLEKLAQLERKEKDGSPRSKPALQKPSPQPGTTIVKKAAPSLFIERKKPREPVQKPTQTQDARGEGPMKRR</sequence>
<proteinExistence type="predicted"/>
<keyword evidence="3" id="KW-1185">Reference proteome</keyword>
<feature type="compositionally biased region" description="Basic and acidic residues" evidence="1">
    <location>
        <begin position="10"/>
        <end position="24"/>
    </location>
</feature>
<feature type="compositionally biased region" description="Basic and acidic residues" evidence="1">
    <location>
        <begin position="90"/>
        <end position="99"/>
    </location>
</feature>
<dbReference type="EMBL" id="LCTW02000069">
    <property type="protein sequence ID" value="KXX80085.1"/>
    <property type="molecule type" value="Genomic_DNA"/>
</dbReference>
<protein>
    <submittedName>
        <fullName evidence="2">Uncharacterized protein</fullName>
    </submittedName>
</protein>
<evidence type="ECO:0000313" key="3">
    <source>
        <dbReference type="Proteomes" id="UP000078237"/>
    </source>
</evidence>
<evidence type="ECO:0000256" key="1">
    <source>
        <dbReference type="SAM" id="MobiDB-lite"/>
    </source>
</evidence>
<dbReference type="Proteomes" id="UP000078237">
    <property type="component" value="Unassembled WGS sequence"/>
</dbReference>
<name>A0A175W919_9PEZI</name>
<feature type="region of interest" description="Disordered" evidence="1">
    <location>
        <begin position="1"/>
        <end position="99"/>
    </location>
</feature>
<accession>A0A175W919</accession>
<feature type="compositionally biased region" description="Basic and acidic residues" evidence="1">
    <location>
        <begin position="34"/>
        <end position="45"/>
    </location>
</feature>
<comment type="caution">
    <text evidence="2">The sequence shown here is derived from an EMBL/GenBank/DDBJ whole genome shotgun (WGS) entry which is preliminary data.</text>
</comment>
<feature type="compositionally biased region" description="Basic and acidic residues" evidence="1">
    <location>
        <begin position="72"/>
        <end position="81"/>
    </location>
</feature>
<reference evidence="2 3" key="1">
    <citation type="journal article" date="2016" name="Genome Announc.">
        <title>Genome Sequence of Madurella mycetomatis mm55, Isolated from a Human Mycetoma Case in Sudan.</title>
        <authorList>
            <person name="Smit S."/>
            <person name="Derks M.F."/>
            <person name="Bervoets S."/>
            <person name="Fahal A."/>
            <person name="van Leeuwen W."/>
            <person name="van Belkum A."/>
            <person name="van de Sande W.W."/>
        </authorList>
    </citation>
    <scope>NUCLEOTIDE SEQUENCE [LARGE SCALE GENOMIC DNA]</scope>
    <source>
        <strain evidence="3">mm55</strain>
    </source>
</reference>
<dbReference type="VEuPathDB" id="FungiDB:MMYC01_202871"/>
<organism evidence="2 3">
    <name type="scientific">Madurella mycetomatis</name>
    <dbReference type="NCBI Taxonomy" id="100816"/>
    <lineage>
        <taxon>Eukaryota</taxon>
        <taxon>Fungi</taxon>
        <taxon>Dikarya</taxon>
        <taxon>Ascomycota</taxon>
        <taxon>Pezizomycotina</taxon>
        <taxon>Sordariomycetes</taxon>
        <taxon>Sordariomycetidae</taxon>
        <taxon>Sordariales</taxon>
        <taxon>Sordariales incertae sedis</taxon>
        <taxon>Madurella</taxon>
    </lineage>
</organism>